<name>A0ACB8DW63_DERSI</name>
<reference evidence="1" key="1">
    <citation type="submission" date="2020-05" db="EMBL/GenBank/DDBJ databases">
        <title>Large-scale comparative analyses of tick genomes elucidate their genetic diversity and vector capacities.</title>
        <authorList>
            <person name="Jia N."/>
            <person name="Wang J."/>
            <person name="Shi W."/>
            <person name="Du L."/>
            <person name="Sun Y."/>
            <person name="Zhan W."/>
            <person name="Jiang J."/>
            <person name="Wang Q."/>
            <person name="Zhang B."/>
            <person name="Ji P."/>
            <person name="Sakyi L.B."/>
            <person name="Cui X."/>
            <person name="Yuan T."/>
            <person name="Jiang B."/>
            <person name="Yang W."/>
            <person name="Lam T.T.-Y."/>
            <person name="Chang Q."/>
            <person name="Ding S."/>
            <person name="Wang X."/>
            <person name="Zhu J."/>
            <person name="Ruan X."/>
            <person name="Zhao L."/>
            <person name="Wei J."/>
            <person name="Que T."/>
            <person name="Du C."/>
            <person name="Cheng J."/>
            <person name="Dai P."/>
            <person name="Han X."/>
            <person name="Huang E."/>
            <person name="Gao Y."/>
            <person name="Liu J."/>
            <person name="Shao H."/>
            <person name="Ye R."/>
            <person name="Li L."/>
            <person name="Wei W."/>
            <person name="Wang X."/>
            <person name="Wang C."/>
            <person name="Yang T."/>
            <person name="Huo Q."/>
            <person name="Li W."/>
            <person name="Guo W."/>
            <person name="Chen H."/>
            <person name="Zhou L."/>
            <person name="Ni X."/>
            <person name="Tian J."/>
            <person name="Zhou Y."/>
            <person name="Sheng Y."/>
            <person name="Liu T."/>
            <person name="Pan Y."/>
            <person name="Xia L."/>
            <person name="Li J."/>
            <person name="Zhao F."/>
            <person name="Cao W."/>
        </authorList>
    </citation>
    <scope>NUCLEOTIDE SEQUENCE</scope>
    <source>
        <strain evidence="1">Dsil-2018</strain>
    </source>
</reference>
<gene>
    <name evidence="1" type="ORF">HPB49_005843</name>
</gene>
<keyword evidence="2" id="KW-1185">Reference proteome</keyword>
<sequence length="103" mass="11415">MGSARAVSEVDRGNRFLADDTLDYQVLPSLPTGASVANTVFLPGDLKARPYRVEDFRDMLVHLGVLPEVIALGAFQMNYVWALTFKSAESTKKMVGIREVRVK</sequence>
<dbReference type="Proteomes" id="UP000821865">
    <property type="component" value="Chromosome 1"/>
</dbReference>
<dbReference type="EMBL" id="CM023470">
    <property type="protein sequence ID" value="KAH7978549.1"/>
    <property type="molecule type" value="Genomic_DNA"/>
</dbReference>
<evidence type="ECO:0000313" key="1">
    <source>
        <dbReference type="EMBL" id="KAH7978549.1"/>
    </source>
</evidence>
<accession>A0ACB8DW63</accession>
<proteinExistence type="predicted"/>
<comment type="caution">
    <text evidence="1">The sequence shown here is derived from an EMBL/GenBank/DDBJ whole genome shotgun (WGS) entry which is preliminary data.</text>
</comment>
<organism evidence="1 2">
    <name type="scientific">Dermacentor silvarum</name>
    <name type="common">Tick</name>
    <dbReference type="NCBI Taxonomy" id="543639"/>
    <lineage>
        <taxon>Eukaryota</taxon>
        <taxon>Metazoa</taxon>
        <taxon>Ecdysozoa</taxon>
        <taxon>Arthropoda</taxon>
        <taxon>Chelicerata</taxon>
        <taxon>Arachnida</taxon>
        <taxon>Acari</taxon>
        <taxon>Parasitiformes</taxon>
        <taxon>Ixodida</taxon>
        <taxon>Ixodoidea</taxon>
        <taxon>Ixodidae</taxon>
        <taxon>Rhipicephalinae</taxon>
        <taxon>Dermacentor</taxon>
    </lineage>
</organism>
<evidence type="ECO:0000313" key="2">
    <source>
        <dbReference type="Proteomes" id="UP000821865"/>
    </source>
</evidence>
<protein>
    <submittedName>
        <fullName evidence="1">Uncharacterized protein</fullName>
    </submittedName>
</protein>